<keyword evidence="1" id="KW-0472">Membrane</keyword>
<gene>
    <name evidence="2" type="ORF">F5890DRAFT_205569</name>
</gene>
<organism evidence="2 3">
    <name type="scientific">Lentinula detonsa</name>
    <dbReference type="NCBI Taxonomy" id="2804962"/>
    <lineage>
        <taxon>Eukaryota</taxon>
        <taxon>Fungi</taxon>
        <taxon>Dikarya</taxon>
        <taxon>Basidiomycota</taxon>
        <taxon>Agaricomycotina</taxon>
        <taxon>Agaricomycetes</taxon>
        <taxon>Agaricomycetidae</taxon>
        <taxon>Agaricales</taxon>
        <taxon>Marasmiineae</taxon>
        <taxon>Omphalotaceae</taxon>
        <taxon>Lentinula</taxon>
    </lineage>
</organism>
<name>A0AA38UR11_9AGAR</name>
<accession>A0AA38UR11</accession>
<dbReference type="EMBL" id="MU802026">
    <property type="protein sequence ID" value="KAJ3983335.1"/>
    <property type="molecule type" value="Genomic_DNA"/>
</dbReference>
<feature type="transmembrane region" description="Helical" evidence="1">
    <location>
        <begin position="12"/>
        <end position="31"/>
    </location>
</feature>
<comment type="caution">
    <text evidence="2">The sequence shown here is derived from an EMBL/GenBank/DDBJ whole genome shotgun (WGS) entry which is preliminary data.</text>
</comment>
<keyword evidence="1" id="KW-0812">Transmembrane</keyword>
<keyword evidence="1" id="KW-1133">Transmembrane helix</keyword>
<sequence>MQTEILSTVSILVILVVKLVSLFTHSLLTQPDTHFYHQYSQDTNSWRDREIPVICYVFIELLTALLVNNHASYLKEYR</sequence>
<feature type="transmembrane region" description="Helical" evidence="1">
    <location>
        <begin position="51"/>
        <end position="68"/>
    </location>
</feature>
<protein>
    <submittedName>
        <fullName evidence="2">Uncharacterized protein</fullName>
    </submittedName>
</protein>
<evidence type="ECO:0000313" key="2">
    <source>
        <dbReference type="EMBL" id="KAJ3983335.1"/>
    </source>
</evidence>
<reference evidence="2" key="1">
    <citation type="submission" date="2022-08" db="EMBL/GenBank/DDBJ databases">
        <authorList>
            <consortium name="DOE Joint Genome Institute"/>
            <person name="Min B."/>
            <person name="Riley R."/>
            <person name="Sierra-Patev S."/>
            <person name="Naranjo-Ortiz M."/>
            <person name="Looney B."/>
            <person name="Konkel Z."/>
            <person name="Slot J.C."/>
            <person name="Sakamoto Y."/>
            <person name="Steenwyk J.L."/>
            <person name="Rokas A."/>
            <person name="Carro J."/>
            <person name="Camarero S."/>
            <person name="Ferreira P."/>
            <person name="Molpeceres G."/>
            <person name="Ruiz-Duenas F.J."/>
            <person name="Serrano A."/>
            <person name="Henrissat B."/>
            <person name="Drula E."/>
            <person name="Hughes K.W."/>
            <person name="Mata J.L."/>
            <person name="Ishikawa N.K."/>
            <person name="Vargas-Isla R."/>
            <person name="Ushijima S."/>
            <person name="Smith C.A."/>
            <person name="Ahrendt S."/>
            <person name="Andreopoulos W."/>
            <person name="He G."/>
            <person name="Labutti K."/>
            <person name="Lipzen A."/>
            <person name="Ng V."/>
            <person name="Sandor L."/>
            <person name="Barry K."/>
            <person name="Martinez A.T."/>
            <person name="Xiao Y."/>
            <person name="Gibbons J.G."/>
            <person name="Terashima K."/>
            <person name="Hibbett D.S."/>
            <person name="Grigoriev I.V."/>
        </authorList>
    </citation>
    <scope>NUCLEOTIDE SEQUENCE</scope>
    <source>
        <strain evidence="2">TFB7829</strain>
    </source>
</reference>
<dbReference type="AlphaFoldDB" id="A0AA38UR11"/>
<proteinExistence type="predicted"/>
<dbReference type="Proteomes" id="UP001163850">
    <property type="component" value="Unassembled WGS sequence"/>
</dbReference>
<evidence type="ECO:0000256" key="1">
    <source>
        <dbReference type="SAM" id="Phobius"/>
    </source>
</evidence>
<evidence type="ECO:0000313" key="3">
    <source>
        <dbReference type="Proteomes" id="UP001163850"/>
    </source>
</evidence>